<dbReference type="Gene3D" id="3.90.550.10">
    <property type="entry name" value="Spore Coat Polysaccharide Biosynthesis Protein SpsA, Chain A"/>
    <property type="match status" value="1"/>
</dbReference>
<dbReference type="OrthoDB" id="38531at2759"/>
<dbReference type="Pfam" id="PF13632">
    <property type="entry name" value="Glyco_trans_2_3"/>
    <property type="match status" value="1"/>
</dbReference>
<evidence type="ECO:0000256" key="2">
    <source>
        <dbReference type="SAM" id="Phobius"/>
    </source>
</evidence>
<dbReference type="PANTHER" id="PTHR35408:SF3">
    <property type="entry name" value="GLYCOSYLTRANSFERASE 2-LIKE DOMAIN-CONTAINING PROTEIN"/>
    <property type="match status" value="1"/>
</dbReference>
<feature type="transmembrane region" description="Helical" evidence="2">
    <location>
        <begin position="656"/>
        <end position="678"/>
    </location>
</feature>
<dbReference type="AlphaFoldDB" id="A0A316US59"/>
<evidence type="ECO:0000313" key="5">
    <source>
        <dbReference type="EMBL" id="PWN26713.1"/>
    </source>
</evidence>
<name>A0A316US59_9BASI</name>
<dbReference type="EMBL" id="KZ819670">
    <property type="protein sequence ID" value="PWN26713.1"/>
    <property type="molecule type" value="Genomic_DNA"/>
</dbReference>
<feature type="compositionally biased region" description="Low complexity" evidence="1">
    <location>
        <begin position="151"/>
        <end position="167"/>
    </location>
</feature>
<feature type="transmembrane region" description="Helical" evidence="2">
    <location>
        <begin position="690"/>
        <end position="710"/>
    </location>
</feature>
<organism evidence="5 6">
    <name type="scientific">Jaminaea rosea</name>
    <dbReference type="NCBI Taxonomy" id="1569628"/>
    <lineage>
        <taxon>Eukaryota</taxon>
        <taxon>Fungi</taxon>
        <taxon>Dikarya</taxon>
        <taxon>Basidiomycota</taxon>
        <taxon>Ustilaginomycotina</taxon>
        <taxon>Exobasidiomycetes</taxon>
        <taxon>Microstromatales</taxon>
        <taxon>Microstromatales incertae sedis</taxon>
        <taxon>Jaminaea</taxon>
    </lineage>
</organism>
<dbReference type="InterPro" id="IPR029044">
    <property type="entry name" value="Nucleotide-diphossugar_trans"/>
</dbReference>
<dbReference type="SUPFAM" id="SSF53448">
    <property type="entry name" value="Nucleotide-diphospho-sugar transferases"/>
    <property type="match status" value="1"/>
</dbReference>
<feature type="transmembrane region" description="Helical" evidence="2">
    <location>
        <begin position="730"/>
        <end position="751"/>
    </location>
</feature>
<keyword evidence="2" id="KW-0812">Transmembrane</keyword>
<dbReference type="GeneID" id="37026289"/>
<dbReference type="STRING" id="1569628.A0A316US59"/>
<evidence type="ECO:0000259" key="4">
    <source>
        <dbReference type="Pfam" id="PF25550"/>
    </source>
</evidence>
<dbReference type="Proteomes" id="UP000245884">
    <property type="component" value="Unassembled WGS sequence"/>
</dbReference>
<sequence>MAETLYRYAQRERFFSDQPTVWNGIALRLSKGQYVSCPSEDPRMDPWINALAVLNCEAACTITSTVVAGITHTLTPGTTEIALSAVERVQVVETIEDLATVRKAQGAAFVRPEARLIVWADKVEDLMTAARAIDAKMVRFVWERATGNKSNLPMSNSGGSLSSAASSQHNLVPTEGTRRAAGGERLITVQPTIDEKSEGNVDPEQLVTYQERDTPLLAPLHHGLGVALNVVIVSLLIRALISETAVDNDYIRLAIIAAAPALFMVTLFFSDNIIGGLLQILGPIRQMSLNTRYYSGVAPERMTGVLPHVTIQMPVYKEDLEEVLAPTIESLNKAIQTYELQGGTASILVSEDGLLLVSEEERQRRLDYYDRNQVAWVARPGHNVDGYIRKGRFKKASNLNFTCAVSLAVENILVERRPADLSEWTEADENKLYEEAFQEALAAAHPLARGSGNIRIGELILMIDCDTRVPTDCFLDAASEMSQCPDVGILQHCSGVMQVTKNNYFEAGIAFFTRTVNFAISWVVANGDLAPFMGHNAFLRWSALQEVAQVDPEDGVKKVWAETTVSEDFEMALKLLMKGYIVRWATYSNQAFEEGVSLTCDDELNRWQKYAFGVSELVFRPIKDIWRGPITPLYRNFMWAKGIPIHYKFCATSYIFSYYAIAVALPLTISLSVAQGYFAPTLSQAFIQPFRIFVAVIVVFNGLNLFGQVMAKFRSRWYSLGTALKEHLMWLPFMLIFFTGLSYHVLTAVLAHPLGYNMTWGSTNKSLDDSNFFIELPAIFKKYWRMLIVAVVTIAGFIIISTTLLPIEWQLHGGATVLFCPIWLAGGHILYHIALNPQLLRFSF</sequence>
<feature type="transmembrane region" description="Helical" evidence="2">
    <location>
        <begin position="813"/>
        <end position="834"/>
    </location>
</feature>
<feature type="transmembrane region" description="Helical" evidence="2">
    <location>
        <begin position="786"/>
        <end position="807"/>
    </location>
</feature>
<protein>
    <submittedName>
        <fullName evidence="5">Uncharacterized protein</fullName>
    </submittedName>
</protein>
<keyword evidence="2" id="KW-0472">Membrane</keyword>
<proteinExistence type="predicted"/>
<feature type="region of interest" description="Disordered" evidence="1">
    <location>
        <begin position="151"/>
        <end position="177"/>
    </location>
</feature>
<feature type="transmembrane region" description="Helical" evidence="2">
    <location>
        <begin position="253"/>
        <end position="278"/>
    </location>
</feature>
<feature type="domain" description="DUF7928" evidence="4">
    <location>
        <begin position="1"/>
        <end position="150"/>
    </location>
</feature>
<accession>A0A316US59</accession>
<dbReference type="Pfam" id="PF25550">
    <property type="entry name" value="DUF7928"/>
    <property type="match status" value="1"/>
</dbReference>
<dbReference type="InterPro" id="IPR001173">
    <property type="entry name" value="Glyco_trans_2-like"/>
</dbReference>
<evidence type="ECO:0000256" key="1">
    <source>
        <dbReference type="SAM" id="MobiDB-lite"/>
    </source>
</evidence>
<dbReference type="RefSeq" id="XP_025361325.1">
    <property type="nucleotide sequence ID" value="XM_025504466.1"/>
</dbReference>
<feature type="transmembrane region" description="Helical" evidence="2">
    <location>
        <begin position="220"/>
        <end position="241"/>
    </location>
</feature>
<feature type="domain" description="Glycosyltransferase 2-like" evidence="3">
    <location>
        <begin position="459"/>
        <end position="669"/>
    </location>
</feature>
<dbReference type="InterPro" id="IPR057688">
    <property type="entry name" value="DUF7928"/>
</dbReference>
<keyword evidence="6" id="KW-1185">Reference proteome</keyword>
<evidence type="ECO:0000313" key="6">
    <source>
        <dbReference type="Proteomes" id="UP000245884"/>
    </source>
</evidence>
<gene>
    <name evidence="5" type="ORF">BDZ90DRAFT_221221</name>
</gene>
<reference evidence="5 6" key="1">
    <citation type="journal article" date="2018" name="Mol. Biol. Evol.">
        <title>Broad Genomic Sampling Reveals a Smut Pathogenic Ancestry of the Fungal Clade Ustilaginomycotina.</title>
        <authorList>
            <person name="Kijpornyongpan T."/>
            <person name="Mondo S.J."/>
            <person name="Barry K."/>
            <person name="Sandor L."/>
            <person name="Lee J."/>
            <person name="Lipzen A."/>
            <person name="Pangilinan J."/>
            <person name="LaButti K."/>
            <person name="Hainaut M."/>
            <person name="Henrissat B."/>
            <person name="Grigoriev I.V."/>
            <person name="Spatafora J.W."/>
            <person name="Aime M.C."/>
        </authorList>
    </citation>
    <scope>NUCLEOTIDE SEQUENCE [LARGE SCALE GENOMIC DNA]</scope>
    <source>
        <strain evidence="5 6">MCA 5214</strain>
    </source>
</reference>
<dbReference type="PANTHER" id="PTHR35408">
    <property type="entry name" value="CHROMOSOME 15, WHOLE GENOME SHOTGUN SEQUENCE"/>
    <property type="match status" value="1"/>
</dbReference>
<keyword evidence="2" id="KW-1133">Transmembrane helix</keyword>
<evidence type="ECO:0000259" key="3">
    <source>
        <dbReference type="Pfam" id="PF13632"/>
    </source>
</evidence>